<dbReference type="PROSITE" id="PS51257">
    <property type="entry name" value="PROKAR_LIPOPROTEIN"/>
    <property type="match status" value="1"/>
</dbReference>
<protein>
    <submittedName>
        <fullName evidence="2">Uncharacterized protein</fullName>
    </submittedName>
</protein>
<dbReference type="STRING" id="1385369.N825_31000"/>
<evidence type="ECO:0000256" key="1">
    <source>
        <dbReference type="SAM" id="MobiDB-lite"/>
    </source>
</evidence>
<dbReference type="EMBL" id="AVFL01000005">
    <property type="protein sequence ID" value="EWY41240.1"/>
    <property type="molecule type" value="Genomic_DNA"/>
</dbReference>
<dbReference type="AlphaFoldDB" id="W9H4U1"/>
<gene>
    <name evidence="2" type="ORF">N825_31000</name>
</gene>
<sequence length="117" mass="11904">MRIALLTLPLILSGFLSGCGVVEMIASGVADGTKFVINQVENEPQVRETRRQQGYPSAQETDPAAVGATTPAQGYPTQTNPAQTYSGQPAGQSGGATGAPAPLAAPVTPVTKGEPIN</sequence>
<reference evidence="2 3" key="1">
    <citation type="submission" date="2013-08" db="EMBL/GenBank/DDBJ databases">
        <title>The genome sequence of Skermanella stibiiresistens.</title>
        <authorList>
            <person name="Zhu W."/>
            <person name="Wang G."/>
        </authorList>
    </citation>
    <scope>NUCLEOTIDE SEQUENCE [LARGE SCALE GENOMIC DNA]</scope>
    <source>
        <strain evidence="2 3">SB22</strain>
    </source>
</reference>
<proteinExistence type="predicted"/>
<dbReference type="OrthoDB" id="9870850at2"/>
<feature type="compositionally biased region" description="Low complexity" evidence="1">
    <location>
        <begin position="98"/>
        <end position="111"/>
    </location>
</feature>
<evidence type="ECO:0000313" key="3">
    <source>
        <dbReference type="Proteomes" id="UP000019486"/>
    </source>
</evidence>
<feature type="region of interest" description="Disordered" evidence="1">
    <location>
        <begin position="41"/>
        <end position="117"/>
    </location>
</feature>
<dbReference type="RefSeq" id="WP_037449908.1">
    <property type="nucleotide sequence ID" value="NZ_AVFL01000005.1"/>
</dbReference>
<keyword evidence="3" id="KW-1185">Reference proteome</keyword>
<comment type="caution">
    <text evidence="2">The sequence shown here is derived from an EMBL/GenBank/DDBJ whole genome shotgun (WGS) entry which is preliminary data.</text>
</comment>
<feature type="compositionally biased region" description="Polar residues" evidence="1">
    <location>
        <begin position="70"/>
        <end position="91"/>
    </location>
</feature>
<name>W9H4U1_9PROT</name>
<organism evidence="2 3">
    <name type="scientific">Skermanella stibiiresistens SB22</name>
    <dbReference type="NCBI Taxonomy" id="1385369"/>
    <lineage>
        <taxon>Bacteria</taxon>
        <taxon>Pseudomonadati</taxon>
        <taxon>Pseudomonadota</taxon>
        <taxon>Alphaproteobacteria</taxon>
        <taxon>Rhodospirillales</taxon>
        <taxon>Azospirillaceae</taxon>
        <taxon>Skermanella</taxon>
    </lineage>
</organism>
<evidence type="ECO:0000313" key="2">
    <source>
        <dbReference type="EMBL" id="EWY41240.1"/>
    </source>
</evidence>
<dbReference type="Proteomes" id="UP000019486">
    <property type="component" value="Unassembled WGS sequence"/>
</dbReference>
<accession>W9H4U1</accession>